<protein>
    <submittedName>
        <fullName evidence="1">Uncharacterized protein</fullName>
    </submittedName>
</protein>
<keyword evidence="2" id="KW-1185">Reference proteome</keyword>
<gene>
    <name evidence="1" type="ORF">PACLA_8A034366</name>
</gene>
<organism evidence="1 2">
    <name type="scientific">Paramuricea clavata</name>
    <name type="common">Red gorgonian</name>
    <name type="synonym">Violescent sea-whip</name>
    <dbReference type="NCBI Taxonomy" id="317549"/>
    <lineage>
        <taxon>Eukaryota</taxon>
        <taxon>Metazoa</taxon>
        <taxon>Cnidaria</taxon>
        <taxon>Anthozoa</taxon>
        <taxon>Octocorallia</taxon>
        <taxon>Malacalcyonacea</taxon>
        <taxon>Plexauridae</taxon>
        <taxon>Paramuricea</taxon>
    </lineage>
</organism>
<evidence type="ECO:0000313" key="1">
    <source>
        <dbReference type="EMBL" id="CAB4025844.1"/>
    </source>
</evidence>
<evidence type="ECO:0000313" key="2">
    <source>
        <dbReference type="Proteomes" id="UP001152795"/>
    </source>
</evidence>
<dbReference type="EMBL" id="CACRXK020013851">
    <property type="protein sequence ID" value="CAB4025844.1"/>
    <property type="molecule type" value="Genomic_DNA"/>
</dbReference>
<comment type="caution">
    <text evidence="1">The sequence shown here is derived from an EMBL/GenBank/DDBJ whole genome shotgun (WGS) entry which is preliminary data.</text>
</comment>
<accession>A0A7D9L2Q7</accession>
<name>A0A7D9L2Q7_PARCT</name>
<proteinExistence type="predicted"/>
<dbReference type="Proteomes" id="UP001152795">
    <property type="component" value="Unassembled WGS sequence"/>
</dbReference>
<dbReference type="AlphaFoldDB" id="A0A7D9L2Q7"/>
<reference evidence="1" key="1">
    <citation type="submission" date="2020-04" db="EMBL/GenBank/DDBJ databases">
        <authorList>
            <person name="Alioto T."/>
            <person name="Alioto T."/>
            <person name="Gomez Garrido J."/>
        </authorList>
    </citation>
    <scope>NUCLEOTIDE SEQUENCE</scope>
    <source>
        <strain evidence="1">A484AB</strain>
    </source>
</reference>
<sequence>MTKKLQQAVEMWDNQLAVHGIRMSKKKTEVLEVSRGQPVPRLEIIVDGQQLKQTTAFRYLGSWQLESGDLDREIQARLQGTGIEVLFATSKLLSIWENLFLGNVEESIQQGHGQLSNILSAKDDTS</sequence>
<dbReference type="OrthoDB" id="418748at2759"/>